<name>A0ABQ9LV27_HEVBR</name>
<sequence length="213" mass="23376">MAFIDAAIQVLILIFAVAMFIAIQYFPKQALTKLRTKNRASLQSNRHFIQGTHFLAKAKSTSHKSQSLSLAKNALLEAETAISLSPRDPAPLLLKALALDLMGHKGSALKALESALSSPRVKSLEGRERGDALIKRAELKMAVNRRRRVDSAIDDLKEGVKLSGEGERALCLLGQCYEWKGMREDAKWAFGEALKVQPGSVEARNGLDRLGLQ</sequence>
<dbReference type="SUPFAM" id="SSF48452">
    <property type="entry name" value="TPR-like"/>
    <property type="match status" value="1"/>
</dbReference>
<comment type="caution">
    <text evidence="3">The sequence shown here is derived from an EMBL/GenBank/DDBJ whole genome shotgun (WGS) entry which is preliminary data.</text>
</comment>
<proteinExistence type="inferred from homology"/>
<reference evidence="3 4" key="1">
    <citation type="journal article" date="2023" name="Plant Biotechnol. J.">
        <title>Chromosome-level wild Hevea brasiliensis genome provides new tools for genomic-assisted breeding and valuable loci to elevate rubber yield.</title>
        <authorList>
            <person name="Cheng H."/>
            <person name="Song X."/>
            <person name="Hu Y."/>
            <person name="Wu T."/>
            <person name="Yang Q."/>
            <person name="An Z."/>
            <person name="Feng S."/>
            <person name="Deng Z."/>
            <person name="Wu W."/>
            <person name="Zeng X."/>
            <person name="Tu M."/>
            <person name="Wang X."/>
            <person name="Huang H."/>
        </authorList>
    </citation>
    <scope>NUCLEOTIDE SEQUENCE [LARGE SCALE GENOMIC DNA]</scope>
    <source>
        <strain evidence="3">MT/VB/25A 57/8</strain>
    </source>
</reference>
<feature type="transmembrane region" description="Helical" evidence="2">
    <location>
        <begin position="6"/>
        <end position="26"/>
    </location>
</feature>
<gene>
    <name evidence="3" type="ORF">P3X46_018543</name>
</gene>
<keyword evidence="2" id="KW-0812">Transmembrane</keyword>
<keyword evidence="2" id="KW-1133">Transmembrane helix</keyword>
<dbReference type="InterPro" id="IPR011990">
    <property type="entry name" value="TPR-like_helical_dom_sf"/>
</dbReference>
<keyword evidence="4" id="KW-1185">Reference proteome</keyword>
<evidence type="ECO:0000256" key="2">
    <source>
        <dbReference type="SAM" id="Phobius"/>
    </source>
</evidence>
<evidence type="ECO:0000313" key="3">
    <source>
        <dbReference type="EMBL" id="KAJ9170436.1"/>
    </source>
</evidence>
<comment type="similarity">
    <text evidence="1">Belongs to the TTC36 family.</text>
</comment>
<organism evidence="3 4">
    <name type="scientific">Hevea brasiliensis</name>
    <name type="common">Para rubber tree</name>
    <name type="synonym">Siphonia brasiliensis</name>
    <dbReference type="NCBI Taxonomy" id="3981"/>
    <lineage>
        <taxon>Eukaryota</taxon>
        <taxon>Viridiplantae</taxon>
        <taxon>Streptophyta</taxon>
        <taxon>Embryophyta</taxon>
        <taxon>Tracheophyta</taxon>
        <taxon>Spermatophyta</taxon>
        <taxon>Magnoliopsida</taxon>
        <taxon>eudicotyledons</taxon>
        <taxon>Gunneridae</taxon>
        <taxon>Pentapetalae</taxon>
        <taxon>rosids</taxon>
        <taxon>fabids</taxon>
        <taxon>Malpighiales</taxon>
        <taxon>Euphorbiaceae</taxon>
        <taxon>Crotonoideae</taxon>
        <taxon>Micrandreae</taxon>
        <taxon>Hevea</taxon>
    </lineage>
</organism>
<protein>
    <submittedName>
        <fullName evidence="3">Uncharacterized protein</fullName>
    </submittedName>
</protein>
<evidence type="ECO:0000313" key="4">
    <source>
        <dbReference type="Proteomes" id="UP001174677"/>
    </source>
</evidence>
<dbReference type="PANTHER" id="PTHR21405">
    <property type="entry name" value="CDNA SEQUENCE BC021608"/>
    <property type="match status" value="1"/>
</dbReference>
<dbReference type="Proteomes" id="UP001174677">
    <property type="component" value="Chromosome 10"/>
</dbReference>
<accession>A0ABQ9LV27</accession>
<evidence type="ECO:0000256" key="1">
    <source>
        <dbReference type="ARBA" id="ARBA00006995"/>
    </source>
</evidence>
<keyword evidence="2" id="KW-0472">Membrane</keyword>
<dbReference type="PANTHER" id="PTHR21405:SF0">
    <property type="entry name" value="TETRATRICOPEPTIDE REPEAT PROTEIN 36"/>
    <property type="match status" value="1"/>
</dbReference>
<dbReference type="Gene3D" id="1.25.40.10">
    <property type="entry name" value="Tetratricopeptide repeat domain"/>
    <property type="match status" value="1"/>
</dbReference>
<dbReference type="EMBL" id="JARPOI010000010">
    <property type="protein sequence ID" value="KAJ9170436.1"/>
    <property type="molecule type" value="Genomic_DNA"/>
</dbReference>
<dbReference type="InterPro" id="IPR038906">
    <property type="entry name" value="TTC36"/>
</dbReference>